<keyword evidence="2" id="KW-1185">Reference proteome</keyword>
<gene>
    <name evidence="1" type="ORF">RF819_03380</name>
</gene>
<proteinExistence type="predicted"/>
<dbReference type="EMBL" id="MTJN01000002">
    <property type="protein sequence ID" value="OOV05881.1"/>
    <property type="molecule type" value="Genomic_DNA"/>
</dbReference>
<accession>A0A1T1AP28</accession>
<reference evidence="1 2" key="1">
    <citation type="submission" date="2017-01" db="EMBL/GenBank/DDBJ databases">
        <title>Genome sequencing of Rhodoferax fermentans JCM 7819.</title>
        <authorList>
            <person name="Kim Y.J."/>
            <person name="Farh M.E.-A."/>
            <person name="Yang D.-C."/>
        </authorList>
    </citation>
    <scope>NUCLEOTIDE SEQUENCE [LARGE SCALE GENOMIC DNA]</scope>
    <source>
        <strain evidence="1 2">JCM 7819</strain>
    </source>
</reference>
<dbReference type="RefSeq" id="WP_078363661.1">
    <property type="nucleotide sequence ID" value="NZ_MTJN01000002.1"/>
</dbReference>
<evidence type="ECO:0000313" key="1">
    <source>
        <dbReference type="EMBL" id="OOV05881.1"/>
    </source>
</evidence>
<dbReference type="STRING" id="28066.RF819_03380"/>
<protein>
    <submittedName>
        <fullName evidence="1">Phospholipase</fullName>
    </submittedName>
</protein>
<dbReference type="SUPFAM" id="SSF52151">
    <property type="entry name" value="FabD/lysophospholipase-like"/>
    <property type="match status" value="1"/>
</dbReference>
<sequence length="389" mass="42208">MTKALHIYAGPRALAHLRQHGLHSQDIAAIPAAAGGPKGLILGPLDQFIFGHWLPQSNQPVALVGASIGAWRMATACLNEPVAALQRLEHDYIHQNYALLPGEKRPAAARVSAVFGQNLQAFYGGRITELLQHPRYRLHLLTAHGRGLLKREGGWSTAAGYGAAFASNLLARRALGLWLQRVVFSSPLPGAPHLLASLPFETSDYPTQQVGLTEANFLPAMQASCSIPFVLQAVHDIAGAPSGAYWDGGVTDYHLHLNWAAALGTTRNIAVSPGDTRATGQKDPQSGAALVLYPHFQRSVVPGWLDKHLRWRHRATPFLDNLLLLAPNPEWVSTLPNGKLPDRTDFTHYGADLAGRIKVWTAAVSASQQLADEFAQWLDRPDMGVVQVL</sequence>
<dbReference type="AlphaFoldDB" id="A0A1T1AP28"/>
<comment type="caution">
    <text evidence="1">The sequence shown here is derived from an EMBL/GenBank/DDBJ whole genome shotgun (WGS) entry which is preliminary data.</text>
</comment>
<dbReference type="OrthoDB" id="8586159at2"/>
<name>A0A1T1AP28_RHOFE</name>
<dbReference type="InterPro" id="IPR016035">
    <property type="entry name" value="Acyl_Trfase/lysoPLipase"/>
</dbReference>
<organism evidence="1 2">
    <name type="scientific">Rhodoferax fermentans</name>
    <dbReference type="NCBI Taxonomy" id="28066"/>
    <lineage>
        <taxon>Bacteria</taxon>
        <taxon>Pseudomonadati</taxon>
        <taxon>Pseudomonadota</taxon>
        <taxon>Betaproteobacteria</taxon>
        <taxon>Burkholderiales</taxon>
        <taxon>Comamonadaceae</taxon>
        <taxon>Rhodoferax</taxon>
    </lineage>
</organism>
<dbReference type="Proteomes" id="UP000190750">
    <property type="component" value="Unassembled WGS sequence"/>
</dbReference>
<evidence type="ECO:0000313" key="2">
    <source>
        <dbReference type="Proteomes" id="UP000190750"/>
    </source>
</evidence>